<organism evidence="4 5">
    <name type="scientific">Xenorhabdus bovienii str. feltiae Moldova</name>
    <dbReference type="NCBI Taxonomy" id="1398200"/>
    <lineage>
        <taxon>Bacteria</taxon>
        <taxon>Pseudomonadati</taxon>
        <taxon>Pseudomonadota</taxon>
        <taxon>Gammaproteobacteria</taxon>
        <taxon>Enterobacterales</taxon>
        <taxon>Morganellaceae</taxon>
        <taxon>Xenorhabdus</taxon>
    </lineage>
</organism>
<accession>A0A077NSX7</accession>
<dbReference type="PANTHER" id="PTHR42760:SF133">
    <property type="entry name" value="3-OXOACYL-[ACYL-CARRIER-PROTEIN] REDUCTASE"/>
    <property type="match status" value="1"/>
</dbReference>
<evidence type="ECO:0000256" key="1">
    <source>
        <dbReference type="ARBA" id="ARBA00006484"/>
    </source>
</evidence>
<dbReference type="InterPro" id="IPR036291">
    <property type="entry name" value="NAD(P)-bd_dom_sf"/>
</dbReference>
<dbReference type="HOGENOM" id="CLU_010194_1_2_6"/>
<dbReference type="PANTHER" id="PTHR42760">
    <property type="entry name" value="SHORT-CHAIN DEHYDROGENASES/REDUCTASES FAMILY MEMBER"/>
    <property type="match status" value="1"/>
</dbReference>
<dbReference type="Gene3D" id="3.40.50.720">
    <property type="entry name" value="NAD(P)-binding Rossmann-like Domain"/>
    <property type="match status" value="1"/>
</dbReference>
<evidence type="ECO:0000256" key="3">
    <source>
        <dbReference type="RuleBase" id="RU000363"/>
    </source>
</evidence>
<dbReference type="EMBL" id="CBSV010000084">
    <property type="protein sequence ID" value="CDH00686.1"/>
    <property type="molecule type" value="Genomic_DNA"/>
</dbReference>
<gene>
    <name evidence="4" type="ORF">XBFM1_1740049</name>
</gene>
<dbReference type="SUPFAM" id="SSF51735">
    <property type="entry name" value="NAD(P)-binding Rossmann-fold domains"/>
    <property type="match status" value="1"/>
</dbReference>
<proteinExistence type="inferred from homology"/>
<evidence type="ECO:0000313" key="5">
    <source>
        <dbReference type="Proteomes" id="UP000028487"/>
    </source>
</evidence>
<dbReference type="Proteomes" id="UP000028487">
    <property type="component" value="Unassembled WGS sequence"/>
</dbReference>
<evidence type="ECO:0000256" key="2">
    <source>
        <dbReference type="ARBA" id="ARBA00023002"/>
    </source>
</evidence>
<dbReference type="GO" id="GO:0004316">
    <property type="term" value="F:3-oxoacyl-[acyl-carrier-protein] reductase (NADPH) activity"/>
    <property type="evidence" value="ECO:0007669"/>
    <property type="project" value="UniProtKB-EC"/>
</dbReference>
<comment type="caution">
    <text evidence="4">The sequence shown here is derived from an EMBL/GenBank/DDBJ whole genome shotgun (WGS) entry which is preliminary data.</text>
</comment>
<protein>
    <submittedName>
        <fullName evidence="4">3-oxoacyl-(Acyl-carrier-protein) reductase (3-ketoacyl-acyl carrier protein reductase)</fullName>
        <ecNumber evidence="4">1.1.1.100</ecNumber>
    </submittedName>
</protein>
<evidence type="ECO:0000313" key="4">
    <source>
        <dbReference type="EMBL" id="CDH00686.1"/>
    </source>
</evidence>
<dbReference type="PRINTS" id="PR00081">
    <property type="entry name" value="GDHRDH"/>
</dbReference>
<sequence>MSRQIAVVTGAAGGFGTAISKVLLDIGYLVAATDVSSQKLALLKERLGHPESLATFEMDVTDLASVERAAQQIVETFGDTITVLVNNAGIINRAFCLSGQGFSETTKVINVNLIGAFNSTSIFVRYMACLKYGRIINIASVAGIWGAAGSSAYGASKAGLISATESWGRELGPLNISVTAVAPGVCKTDMLEQFVESGPMESAGEDKVVRSIVPVGRWGTPDDVAEVVGFLASCKTNYLNSAVIPLDGGMRVGTL</sequence>
<dbReference type="Pfam" id="PF00106">
    <property type="entry name" value="adh_short"/>
    <property type="match status" value="1"/>
</dbReference>
<dbReference type="FunFam" id="3.40.50.720:FF:000173">
    <property type="entry name" value="3-oxoacyl-[acyl-carrier protein] reductase"/>
    <property type="match status" value="1"/>
</dbReference>
<dbReference type="RefSeq" id="WP_038192254.1">
    <property type="nucleotide sequence ID" value="NZ_CAWLWD010000154.1"/>
</dbReference>
<dbReference type="InterPro" id="IPR002347">
    <property type="entry name" value="SDR_fam"/>
</dbReference>
<keyword evidence="2 4" id="KW-0560">Oxidoreductase</keyword>
<dbReference type="PRINTS" id="PR00080">
    <property type="entry name" value="SDRFAMILY"/>
</dbReference>
<reference evidence="4" key="1">
    <citation type="submission" date="2013-07" db="EMBL/GenBank/DDBJ databases">
        <title>Sub-species coevolution in mutualistic symbiosis.</title>
        <authorList>
            <person name="Murfin K."/>
            <person name="Klassen J."/>
            <person name="Lee M."/>
            <person name="Forst S."/>
            <person name="Stock P."/>
            <person name="Goodrich-Blair H."/>
        </authorList>
    </citation>
    <scope>NUCLEOTIDE SEQUENCE [LARGE SCALE GENOMIC DNA]</scope>
    <source>
        <strain evidence="4">Feltiae Moldova</strain>
    </source>
</reference>
<dbReference type="EC" id="1.1.1.100" evidence="4"/>
<name>A0A077NSX7_XENBV</name>
<dbReference type="AlphaFoldDB" id="A0A077NSX7"/>
<comment type="similarity">
    <text evidence="1 3">Belongs to the short-chain dehydrogenases/reductases (SDR) family.</text>
</comment>